<feature type="domain" description="Schlafen AlbA-2" evidence="2">
    <location>
        <begin position="35"/>
        <end position="137"/>
    </location>
</feature>
<protein>
    <submittedName>
        <fullName evidence="3">Divergent AAA domain protein</fullName>
    </submittedName>
</protein>
<evidence type="ECO:0000259" key="1">
    <source>
        <dbReference type="Pfam" id="PF01978"/>
    </source>
</evidence>
<proteinExistence type="predicted"/>
<dbReference type="Pfam" id="PF04326">
    <property type="entry name" value="SLFN_AlbA_2"/>
    <property type="match status" value="1"/>
</dbReference>
<name>A0A1Q2HZV1_9CORY</name>
<sequence length="463" mass="49662">MNYIDVITCYPTFMRADEITSLIAQGEGLNVAFARRVSAAYINEWRVIEIMACLANSRGGTLLIGVDSDGTVSGCHPFHGNTTDPATLAAAVFRNTAPGLAVDARVVEIDGKDVVAVTTQAHSSPVATRWGTYRTRRLNAQGVPECVGMDPAYLFTRYRDANGTDWALTPAPGATLADLNPEAIVEFRTLTSDSHLQSLDDEGLIRALGFYDDSLEPVALGAIALFGEQMALRRFLPHHHLVIADRRATPRTYRSSAPLALMLSDLQRNSDVFGDGLPLVVNALTHRDYFVPQPVYVAIDGKGLRVTSPGGVPRGVNLQAVADGQATYAPRSLYLATALARMGIARAAGSGIADLSAARKTQRATTLSFAGSHDQGVVASLSWDTEGRVAAASEQSSDVDQLSENEARALQTVRDLDGRSASSSEVATKTGLSKQQAYRALRKLVDAGLIRRTGETRTTRYLV</sequence>
<dbReference type="Gene3D" id="3.30.950.30">
    <property type="entry name" value="Schlafen, AAA domain"/>
    <property type="match status" value="1"/>
</dbReference>
<dbReference type="Gene3D" id="1.10.10.10">
    <property type="entry name" value="Winged helix-like DNA-binding domain superfamily/Winged helix DNA-binding domain"/>
    <property type="match status" value="1"/>
</dbReference>
<dbReference type="InterPro" id="IPR002831">
    <property type="entry name" value="Tscrpt_reg_TrmB_N"/>
</dbReference>
<accession>A0A1Q2HZV1</accession>
<gene>
    <name evidence="3" type="ORF">CGLAU_12245</name>
</gene>
<evidence type="ECO:0000313" key="4">
    <source>
        <dbReference type="Proteomes" id="UP000217209"/>
    </source>
</evidence>
<organism evidence="3 4">
    <name type="scientific">Corynebacterium glaucum</name>
    <dbReference type="NCBI Taxonomy" id="187491"/>
    <lineage>
        <taxon>Bacteria</taxon>
        <taxon>Bacillati</taxon>
        <taxon>Actinomycetota</taxon>
        <taxon>Actinomycetes</taxon>
        <taxon>Mycobacteriales</taxon>
        <taxon>Corynebacteriaceae</taxon>
        <taxon>Corynebacterium</taxon>
    </lineage>
</organism>
<dbReference type="InterPro" id="IPR007421">
    <property type="entry name" value="Schlafen_AlbA_2_dom"/>
</dbReference>
<feature type="domain" description="Transcription regulator TrmB N-terminal" evidence="1">
    <location>
        <begin position="402"/>
        <end position="461"/>
    </location>
</feature>
<dbReference type="KEGG" id="cgv:CGLAU_12245"/>
<dbReference type="InterPro" id="IPR038475">
    <property type="entry name" value="RecG_C_sf"/>
</dbReference>
<dbReference type="InterPro" id="IPR036388">
    <property type="entry name" value="WH-like_DNA-bd_sf"/>
</dbReference>
<evidence type="ECO:0000259" key="2">
    <source>
        <dbReference type="Pfam" id="PF04326"/>
    </source>
</evidence>
<dbReference type="PANTHER" id="PTHR30595:SF6">
    <property type="entry name" value="SCHLAFEN ALBA-2 DOMAIN-CONTAINING PROTEIN"/>
    <property type="match status" value="1"/>
</dbReference>
<dbReference type="InterPro" id="IPR038461">
    <property type="entry name" value="Schlafen_AlbA_2_dom_sf"/>
</dbReference>
<dbReference type="PANTHER" id="PTHR30595">
    <property type="entry name" value="GLPR-RELATED TRANSCRIPTIONAL REPRESSOR"/>
    <property type="match status" value="1"/>
</dbReference>
<keyword evidence="4" id="KW-1185">Reference proteome</keyword>
<dbReference type="Gene3D" id="3.30.565.60">
    <property type="match status" value="1"/>
</dbReference>
<dbReference type="Proteomes" id="UP000217209">
    <property type="component" value="Chromosome"/>
</dbReference>
<dbReference type="InterPro" id="IPR036390">
    <property type="entry name" value="WH_DNA-bd_sf"/>
</dbReference>
<reference evidence="3 4" key="1">
    <citation type="submission" date="2016-12" db="EMBL/GenBank/DDBJ databases">
        <authorList>
            <person name="Song W.-J."/>
            <person name="Kurnit D.M."/>
        </authorList>
    </citation>
    <scope>NUCLEOTIDE SEQUENCE [LARGE SCALE GENOMIC DNA]</scope>
    <source>
        <strain evidence="3 4">DSM 30827</strain>
    </source>
</reference>
<dbReference type="EMBL" id="CP019688">
    <property type="protein sequence ID" value="AQQ16377.1"/>
    <property type="molecule type" value="Genomic_DNA"/>
</dbReference>
<evidence type="ECO:0000313" key="3">
    <source>
        <dbReference type="EMBL" id="AQQ16377.1"/>
    </source>
</evidence>
<dbReference type="SUPFAM" id="SSF46785">
    <property type="entry name" value="Winged helix' DNA-binding domain"/>
    <property type="match status" value="1"/>
</dbReference>
<dbReference type="AlphaFoldDB" id="A0A1Q2HZV1"/>
<dbReference type="Pfam" id="PF01978">
    <property type="entry name" value="TrmB"/>
    <property type="match status" value="1"/>
</dbReference>